<protein>
    <recommendedName>
        <fullName evidence="3">GRAM domain-containing protein</fullName>
    </recommendedName>
</protein>
<dbReference type="InterPro" id="IPR011993">
    <property type="entry name" value="PH-like_dom_sf"/>
</dbReference>
<proteinExistence type="predicted"/>
<dbReference type="OrthoDB" id="2085436at2"/>
<keyword evidence="2" id="KW-1185">Reference proteome</keyword>
<sequence length="111" mass="13131">MEQLEVVYKGLANLKMNFKAVPGRLYLTSTNFVHKPNEYFDEELILPFEKIAKIRGVKTKIFGRELIPNIIEIRMFDGIVYQFVINKQKKWLAAIHRLFTDLQQAEKIEMK</sequence>
<evidence type="ECO:0000313" key="2">
    <source>
        <dbReference type="Proteomes" id="UP000052258"/>
    </source>
</evidence>
<accession>A0A0J8GC31</accession>
<comment type="caution">
    <text evidence="1">The sequence shown here is derived from an EMBL/GenBank/DDBJ whole genome shotgun (WGS) entry which is preliminary data.</text>
</comment>
<dbReference type="EMBL" id="AZHO01000030">
    <property type="protein sequence ID" value="KMT58494.1"/>
    <property type="molecule type" value="Genomic_DNA"/>
</dbReference>
<evidence type="ECO:0000313" key="1">
    <source>
        <dbReference type="EMBL" id="KMT58494.1"/>
    </source>
</evidence>
<reference evidence="1 2" key="1">
    <citation type="journal article" date="2015" name="Genome Biol. Evol.">
        <title>Comparative Genomics of Listeria Sensu Lato: Genus-Wide Differences in Evolutionary Dynamics and the Progressive Gain of Complex, Potentially Pathogenicity-Related Traits through Lateral Gene Transfer.</title>
        <authorList>
            <person name="Chiara M."/>
            <person name="Caruso M."/>
            <person name="D'Erchia A.M."/>
            <person name="Manzari C."/>
            <person name="Fraccalvieri R."/>
            <person name="Goffredo E."/>
            <person name="Latorre L."/>
            <person name="Miccolupo A."/>
            <person name="Padalino I."/>
            <person name="Santagada G."/>
            <person name="Chiocco D."/>
            <person name="Pesole G."/>
            <person name="Horner D.S."/>
            <person name="Parisi A."/>
        </authorList>
    </citation>
    <scope>NUCLEOTIDE SEQUENCE [LARGE SCALE GENOMIC DNA]</scope>
    <source>
        <strain evidence="1 2">1991</strain>
    </source>
</reference>
<evidence type="ECO:0008006" key="3">
    <source>
        <dbReference type="Google" id="ProtNLM"/>
    </source>
</evidence>
<dbReference type="Gene3D" id="2.30.29.30">
    <property type="entry name" value="Pleckstrin-homology domain (PH domain)/Phosphotyrosine-binding domain (PTB)"/>
    <property type="match status" value="1"/>
</dbReference>
<gene>
    <name evidence="1" type="ORF">X560_2320</name>
</gene>
<dbReference type="Proteomes" id="UP000052258">
    <property type="component" value="Unassembled WGS sequence"/>
</dbReference>
<organism evidence="1 2">
    <name type="scientific">Listeria fleischmannii 1991</name>
    <dbReference type="NCBI Taxonomy" id="1430899"/>
    <lineage>
        <taxon>Bacteria</taxon>
        <taxon>Bacillati</taxon>
        <taxon>Bacillota</taxon>
        <taxon>Bacilli</taxon>
        <taxon>Bacillales</taxon>
        <taxon>Listeriaceae</taxon>
        <taxon>Listeria</taxon>
    </lineage>
</organism>
<dbReference type="PATRIC" id="fig|1430899.3.peg.2369"/>
<dbReference type="AlphaFoldDB" id="A0A0J8GC31"/>
<name>A0A0J8GC31_9LIST</name>